<feature type="region of interest" description="Disordered" evidence="1">
    <location>
        <begin position="231"/>
        <end position="251"/>
    </location>
</feature>
<feature type="signal peptide" evidence="2">
    <location>
        <begin position="1"/>
        <end position="19"/>
    </location>
</feature>
<reference evidence="3 4" key="1">
    <citation type="submission" date="2020-09" db="EMBL/GenBank/DDBJ databases">
        <title>Methylomonas albis sp. nov. and Methylomonas fluvii sp. nov.: Two cold-adapted methanotrophs from the River Elbe and an amended description of Methylovulum psychrotolerans strain Eb1.</title>
        <authorList>
            <person name="Bussmann I.K."/>
            <person name="Klings K.-W."/>
            <person name="Warnstedt J."/>
            <person name="Hoppert M."/>
            <person name="Saborowski A."/>
            <person name="Horn F."/>
            <person name="Liebner S."/>
        </authorList>
    </citation>
    <scope>NUCLEOTIDE SEQUENCE [LARGE SCALE GENOMIC DNA]</scope>
    <source>
        <strain evidence="3 4">EbA</strain>
    </source>
</reference>
<dbReference type="Pfam" id="PF06804">
    <property type="entry name" value="Lipoprotein_18"/>
    <property type="match status" value="1"/>
</dbReference>
<gene>
    <name evidence="3" type="primary">bamC</name>
    <name evidence="3" type="ORF">IE877_11210</name>
</gene>
<dbReference type="InterPro" id="IPR042268">
    <property type="entry name" value="BamC_C"/>
</dbReference>
<keyword evidence="4" id="KW-1185">Reference proteome</keyword>
<feature type="compositionally biased region" description="Low complexity" evidence="1">
    <location>
        <begin position="238"/>
        <end position="251"/>
    </location>
</feature>
<feature type="region of interest" description="Disordered" evidence="1">
    <location>
        <begin position="56"/>
        <end position="116"/>
    </location>
</feature>
<accession>A0ABR9D001</accession>
<dbReference type="Gene3D" id="3.30.310.170">
    <property type="entry name" value="Outer membrane protein assembly factor BamC"/>
    <property type="match status" value="1"/>
</dbReference>
<keyword evidence="2" id="KW-0732">Signal</keyword>
<comment type="caution">
    <text evidence="3">The sequence shown here is derived from an EMBL/GenBank/DDBJ whole genome shotgun (WGS) entry which is preliminary data.</text>
</comment>
<feature type="chain" id="PRO_5046736719" evidence="2">
    <location>
        <begin position="20"/>
        <end position="251"/>
    </location>
</feature>
<evidence type="ECO:0000256" key="1">
    <source>
        <dbReference type="SAM" id="MobiDB-lite"/>
    </source>
</evidence>
<dbReference type="RefSeq" id="WP_192374802.1">
    <property type="nucleotide sequence ID" value="NZ_CAJHIV010000001.1"/>
</dbReference>
<proteinExistence type="predicted"/>
<evidence type="ECO:0000313" key="3">
    <source>
        <dbReference type="EMBL" id="MBD9356449.1"/>
    </source>
</evidence>
<organism evidence="3 4">
    <name type="scientific">Methylomonas albis</name>
    <dbReference type="NCBI Taxonomy" id="1854563"/>
    <lineage>
        <taxon>Bacteria</taxon>
        <taxon>Pseudomonadati</taxon>
        <taxon>Pseudomonadota</taxon>
        <taxon>Gammaproteobacteria</taxon>
        <taxon>Methylococcales</taxon>
        <taxon>Methylococcaceae</taxon>
        <taxon>Methylomonas</taxon>
    </lineage>
</organism>
<dbReference type="Proteomes" id="UP000652176">
    <property type="component" value="Unassembled WGS sequence"/>
</dbReference>
<dbReference type="EMBL" id="JACXSS010000001">
    <property type="protein sequence ID" value="MBD9356449.1"/>
    <property type="molecule type" value="Genomic_DNA"/>
</dbReference>
<feature type="compositionally biased region" description="Polar residues" evidence="1">
    <location>
        <begin position="96"/>
        <end position="107"/>
    </location>
</feature>
<evidence type="ECO:0000256" key="2">
    <source>
        <dbReference type="SAM" id="SignalP"/>
    </source>
</evidence>
<protein>
    <submittedName>
        <fullName evidence="3">Outer membrane protein assembly factor BamC</fullName>
    </submittedName>
</protein>
<sequence length="251" mass="27083">MKISLYGRVVLVSALLVNASCSTIKSWFPDKERDYQFTTEIPELVVPDDLKTKTLATRPLSNTPEPTVAPVQQESVKSPAPDTAESVPGKSEKPEANQTVATPASGHSAQSTASSGVSSLQIDQSATQAWWTVGKALSREKLEVVERNMDKGYFFVKYDPNAIKPEDGSILDEINFLFGDDPSQEQEYRVSLHQLDELLTEVTVQDSDGKTLSNTAATSLLRLITEGINLDIPSSTPAKADGAADSTAAPQ</sequence>
<dbReference type="InterPro" id="IPR010653">
    <property type="entry name" value="NlpB/DapX"/>
</dbReference>
<name>A0ABR9D001_9GAMM</name>
<evidence type="ECO:0000313" key="4">
    <source>
        <dbReference type="Proteomes" id="UP000652176"/>
    </source>
</evidence>
<feature type="compositionally biased region" description="Polar residues" evidence="1">
    <location>
        <begin position="59"/>
        <end position="76"/>
    </location>
</feature>